<keyword evidence="3" id="KW-1185">Reference proteome</keyword>
<reference evidence="2 3" key="1">
    <citation type="journal article" date="2016" name="G3 (Bethesda)">
        <title>First Draft Assembly and Annotation of the Genome of a California Endemic Oak Quercus lobata Nee (Fagaceae).</title>
        <authorList>
            <person name="Sork V.L."/>
            <person name="Fitz-Gibbon S.T."/>
            <person name="Puiu D."/>
            <person name="Crepeau M."/>
            <person name="Gugger P.F."/>
            <person name="Sherman R."/>
            <person name="Stevens K."/>
            <person name="Langley C.H."/>
            <person name="Pellegrini M."/>
            <person name="Salzberg S.L."/>
        </authorList>
    </citation>
    <scope>NUCLEOTIDE SEQUENCE [LARGE SCALE GENOMIC DNA]</scope>
    <source>
        <strain evidence="2 3">cv. SW786</strain>
    </source>
</reference>
<dbReference type="Proteomes" id="UP000594261">
    <property type="component" value="Chromosome 9"/>
</dbReference>
<dbReference type="AlphaFoldDB" id="A0A7N2MMI4"/>
<evidence type="ECO:0000256" key="1">
    <source>
        <dbReference type="SAM" id="MobiDB-lite"/>
    </source>
</evidence>
<organism evidence="2 3">
    <name type="scientific">Quercus lobata</name>
    <name type="common">Valley oak</name>
    <dbReference type="NCBI Taxonomy" id="97700"/>
    <lineage>
        <taxon>Eukaryota</taxon>
        <taxon>Viridiplantae</taxon>
        <taxon>Streptophyta</taxon>
        <taxon>Embryophyta</taxon>
        <taxon>Tracheophyta</taxon>
        <taxon>Spermatophyta</taxon>
        <taxon>Magnoliopsida</taxon>
        <taxon>eudicotyledons</taxon>
        <taxon>Gunneridae</taxon>
        <taxon>Pentapetalae</taxon>
        <taxon>rosids</taxon>
        <taxon>fabids</taxon>
        <taxon>Fagales</taxon>
        <taxon>Fagaceae</taxon>
        <taxon>Quercus</taxon>
    </lineage>
</organism>
<dbReference type="EnsemblPlants" id="QL09p037863:mrna">
    <property type="protein sequence ID" value="QL09p037863:mrna"/>
    <property type="gene ID" value="QL09p037863"/>
</dbReference>
<evidence type="ECO:0000313" key="2">
    <source>
        <dbReference type="EnsemblPlants" id="QL09p037863:mrna"/>
    </source>
</evidence>
<dbReference type="Gramene" id="QL09p037863:mrna">
    <property type="protein sequence ID" value="QL09p037863:mrna"/>
    <property type="gene ID" value="QL09p037863"/>
</dbReference>
<reference evidence="2" key="2">
    <citation type="submission" date="2021-01" db="UniProtKB">
        <authorList>
            <consortium name="EnsemblPlants"/>
        </authorList>
    </citation>
    <scope>IDENTIFICATION</scope>
</reference>
<protein>
    <submittedName>
        <fullName evidence="2">Uncharacterized protein</fullName>
    </submittedName>
</protein>
<feature type="region of interest" description="Disordered" evidence="1">
    <location>
        <begin position="110"/>
        <end position="143"/>
    </location>
</feature>
<proteinExistence type="predicted"/>
<evidence type="ECO:0000313" key="3">
    <source>
        <dbReference type="Proteomes" id="UP000594261"/>
    </source>
</evidence>
<dbReference type="EMBL" id="LRBV02000009">
    <property type="status" value="NOT_ANNOTATED_CDS"/>
    <property type="molecule type" value="Genomic_DNA"/>
</dbReference>
<dbReference type="InParanoid" id="A0A7N2MMI4"/>
<accession>A0A7N2MMI4</accession>
<name>A0A7N2MMI4_QUELO</name>
<sequence>MVAKKVIHSSGDLDSGGGGFIRVRVTVDMACPLCRGRVVTLESGAKTWVSFKYKRKKYDSSIRAQAVYPSSKNAIHVSGFYKDFRKKATDMTGSTVVKLVMVDHTLARHPTRRFPEGDVNPSKSTAGNPRPSKTGPLQDVTNVRLGQQGEKLAKWLRIDYLLALGVKTLH</sequence>